<dbReference type="PANTHER" id="PTHR30041">
    <property type="entry name" value="ARSENATE REDUCTASE"/>
    <property type="match status" value="1"/>
</dbReference>
<proteinExistence type="inferred from homology"/>
<evidence type="ECO:0000313" key="3">
    <source>
        <dbReference type="Proteomes" id="UP000436284"/>
    </source>
</evidence>
<dbReference type="RefSeq" id="WP_160654054.1">
    <property type="nucleotide sequence ID" value="NZ_JBHRWU010000001.1"/>
</dbReference>
<reference evidence="2 3" key="1">
    <citation type="submission" date="2019-12" db="EMBL/GenBank/DDBJ databases">
        <title>Salinicoccus cyprini sp. nov., isolated from gastro-intestinal tract of mirror carp, Cyprinus carpio var. specularis, collected from Gobind Sagar Reservoir, Himachal Pradesh, India.</title>
        <authorList>
            <person name="Talwar C."/>
            <person name="Singh A.K."/>
            <person name="Lal R."/>
            <person name="Negi R.K."/>
        </authorList>
    </citation>
    <scope>NUCLEOTIDE SEQUENCE [LARGE SCALE GENOMIC DNA]</scope>
    <source>
        <strain evidence="2 3">J-82</strain>
    </source>
</reference>
<dbReference type="InterPro" id="IPR036249">
    <property type="entry name" value="Thioredoxin-like_sf"/>
</dbReference>
<dbReference type="PANTHER" id="PTHR30041:SF8">
    <property type="entry name" value="PROTEIN YFFB"/>
    <property type="match status" value="1"/>
</dbReference>
<dbReference type="EMBL" id="WUUK01000002">
    <property type="protein sequence ID" value="MXQ50775.1"/>
    <property type="molecule type" value="Genomic_DNA"/>
</dbReference>
<comment type="caution">
    <text evidence="2">The sequence shown here is derived from an EMBL/GenBank/DDBJ whole genome shotgun (WGS) entry which is preliminary data.</text>
</comment>
<name>A0A6N8U303_9STAP</name>
<dbReference type="CDD" id="cd03036">
    <property type="entry name" value="ArsC_like"/>
    <property type="match status" value="1"/>
</dbReference>
<accession>A0A6N8U303</accession>
<gene>
    <name evidence="2" type="ORF">GQ671_05785</name>
</gene>
<comment type="similarity">
    <text evidence="1">Belongs to the ArsC family.</text>
</comment>
<dbReference type="Gene3D" id="3.40.30.10">
    <property type="entry name" value="Glutaredoxin"/>
    <property type="match status" value="1"/>
</dbReference>
<dbReference type="AlphaFoldDB" id="A0A6N8U303"/>
<dbReference type="OrthoDB" id="9794155at2"/>
<dbReference type="InterPro" id="IPR006504">
    <property type="entry name" value="Tscrpt_reg_Spx/MgsR"/>
</dbReference>
<dbReference type="Pfam" id="PF03960">
    <property type="entry name" value="ArsC"/>
    <property type="match status" value="1"/>
</dbReference>
<sequence length="118" mass="13527">MITFYEYPKCTTCRKGKKYLQESDVQFDSIDMVKNPPSADVLRELVETSGTDIDMLFNKRGKKYKDLNLNDRLDGMSQDEKLALLSSDGMLIKRPLVYDGTSVLLGFKEAEYRQLVNS</sequence>
<keyword evidence="3" id="KW-1185">Reference proteome</keyword>
<protein>
    <submittedName>
        <fullName evidence="2">Spx/MgsR family RNA polymerase-binding regulatory protein</fullName>
    </submittedName>
</protein>
<dbReference type="NCBIfam" id="TIGR01617">
    <property type="entry name" value="arsC_related"/>
    <property type="match status" value="1"/>
</dbReference>
<dbReference type="PROSITE" id="PS51353">
    <property type="entry name" value="ARSC"/>
    <property type="match status" value="1"/>
</dbReference>
<dbReference type="SUPFAM" id="SSF52833">
    <property type="entry name" value="Thioredoxin-like"/>
    <property type="match status" value="1"/>
</dbReference>
<organism evidence="2 3">
    <name type="scientific">Salinicoccus hispanicus</name>
    <dbReference type="NCBI Taxonomy" id="157225"/>
    <lineage>
        <taxon>Bacteria</taxon>
        <taxon>Bacillati</taxon>
        <taxon>Bacillota</taxon>
        <taxon>Bacilli</taxon>
        <taxon>Bacillales</taxon>
        <taxon>Staphylococcaceae</taxon>
        <taxon>Salinicoccus</taxon>
    </lineage>
</organism>
<evidence type="ECO:0000313" key="2">
    <source>
        <dbReference type="EMBL" id="MXQ50775.1"/>
    </source>
</evidence>
<dbReference type="InterPro" id="IPR006660">
    <property type="entry name" value="Arsenate_reductase-like"/>
</dbReference>
<dbReference type="Proteomes" id="UP000436284">
    <property type="component" value="Unassembled WGS sequence"/>
</dbReference>
<evidence type="ECO:0000256" key="1">
    <source>
        <dbReference type="PROSITE-ProRule" id="PRU01282"/>
    </source>
</evidence>